<evidence type="ECO:0000256" key="4">
    <source>
        <dbReference type="ARBA" id="ARBA00023136"/>
    </source>
</evidence>
<keyword evidence="2 6" id="KW-0812">Transmembrane</keyword>
<dbReference type="EMBL" id="JAUJDW010000155">
    <property type="protein sequence ID" value="KAK0622214.1"/>
    <property type="molecule type" value="Genomic_DNA"/>
</dbReference>
<evidence type="ECO:0000313" key="8">
    <source>
        <dbReference type="Proteomes" id="UP001175001"/>
    </source>
</evidence>
<feature type="transmembrane region" description="Helical" evidence="6">
    <location>
        <begin position="188"/>
        <end position="209"/>
    </location>
</feature>
<sequence>MSHARSTTPAAVLEESEEQPLPLQDKSNFSEGHPDGAASLNDCGDKTVNNDAQSTQFKHSANTPTGHTGHGTDNAIYDKFPLYHKHIITVVVSFCGFLAPISSTSILAAIPEVAATYNTTGTTINISNALYMLFMGLSPLFWGPIGGVWGRRLSLASSSLIWNMYSLLTPIRYVLNPRFHLTSPLQSGLFYIAPGCGYLLGTFFGGRWADYIVRKWIRKRDGERVPEDRLRACVPFLGVVLPCCMLIYGWSIEKEKGGIALPVVFMFLQGVAQLFSFPCLNTYCLDVMQGQSAEVTAANYVMRYAFAALGSAFCLPAIEKIGVGGFSTISAGFLIVAAGLTWLTTQFGRGWRDAVDERKKERGAEEGRVGTNENDAA</sequence>
<dbReference type="Proteomes" id="UP001175001">
    <property type="component" value="Unassembled WGS sequence"/>
</dbReference>
<name>A0AA39WV69_9PEZI</name>
<dbReference type="PANTHER" id="PTHR23502:SF64">
    <property type="entry name" value="TRANSPORTER, PUTATIVE (AFU_ORTHOLOGUE AFUA_3G11760)-RELATED"/>
    <property type="match status" value="1"/>
</dbReference>
<reference evidence="7" key="1">
    <citation type="submission" date="2023-06" db="EMBL/GenBank/DDBJ databases">
        <title>Multi-omics analyses reveal the molecular pathogenesis toolkit of Lasiodiplodia hormozganensis, a cross-kingdom pathogen.</title>
        <authorList>
            <person name="Felix C."/>
            <person name="Meneses R."/>
            <person name="Goncalves M.F.M."/>
            <person name="Tilleman L."/>
            <person name="Duarte A.S."/>
            <person name="Jorrin-Novo J.V."/>
            <person name="Van De Peer Y."/>
            <person name="Deforce D."/>
            <person name="Van Nieuwerburgh F."/>
            <person name="Esteves A.C."/>
            <person name="Alves A."/>
        </authorList>
    </citation>
    <scope>NUCLEOTIDE SEQUENCE</scope>
    <source>
        <strain evidence="7">CBS 339.90</strain>
    </source>
</reference>
<dbReference type="Gene3D" id="1.20.1250.20">
    <property type="entry name" value="MFS general substrate transporter like domains"/>
    <property type="match status" value="1"/>
</dbReference>
<feature type="region of interest" description="Disordered" evidence="5">
    <location>
        <begin position="358"/>
        <end position="377"/>
    </location>
</feature>
<accession>A0AA39WV69</accession>
<evidence type="ECO:0000256" key="1">
    <source>
        <dbReference type="ARBA" id="ARBA00004141"/>
    </source>
</evidence>
<dbReference type="Gene3D" id="1.20.1720.10">
    <property type="entry name" value="Multidrug resistance protein D"/>
    <property type="match status" value="1"/>
</dbReference>
<dbReference type="PANTHER" id="PTHR23502">
    <property type="entry name" value="MAJOR FACILITATOR SUPERFAMILY"/>
    <property type="match status" value="1"/>
</dbReference>
<dbReference type="SUPFAM" id="SSF103473">
    <property type="entry name" value="MFS general substrate transporter"/>
    <property type="match status" value="2"/>
</dbReference>
<dbReference type="AlphaFoldDB" id="A0AA39WV69"/>
<feature type="transmembrane region" description="Helical" evidence="6">
    <location>
        <begin position="258"/>
        <end position="280"/>
    </location>
</feature>
<dbReference type="InterPro" id="IPR036259">
    <property type="entry name" value="MFS_trans_sf"/>
</dbReference>
<gene>
    <name evidence="7" type="primary">DTR1_0</name>
    <name evidence="7" type="ORF">DIS24_g11289</name>
</gene>
<proteinExistence type="predicted"/>
<feature type="transmembrane region" description="Helical" evidence="6">
    <location>
        <begin position="87"/>
        <end position="110"/>
    </location>
</feature>
<dbReference type="GO" id="GO:0022857">
    <property type="term" value="F:transmembrane transporter activity"/>
    <property type="evidence" value="ECO:0007669"/>
    <property type="project" value="TreeGrafter"/>
</dbReference>
<feature type="transmembrane region" description="Helical" evidence="6">
    <location>
        <begin position="230"/>
        <end position="252"/>
    </location>
</feature>
<evidence type="ECO:0000256" key="3">
    <source>
        <dbReference type="ARBA" id="ARBA00022989"/>
    </source>
</evidence>
<organism evidence="7 8">
    <name type="scientific">Lasiodiplodia hormozganensis</name>
    <dbReference type="NCBI Taxonomy" id="869390"/>
    <lineage>
        <taxon>Eukaryota</taxon>
        <taxon>Fungi</taxon>
        <taxon>Dikarya</taxon>
        <taxon>Ascomycota</taxon>
        <taxon>Pezizomycotina</taxon>
        <taxon>Dothideomycetes</taxon>
        <taxon>Dothideomycetes incertae sedis</taxon>
        <taxon>Botryosphaeriales</taxon>
        <taxon>Botryosphaeriaceae</taxon>
        <taxon>Lasiodiplodia</taxon>
    </lineage>
</organism>
<comment type="subcellular location">
    <subcellularLocation>
        <location evidence="1">Membrane</location>
        <topology evidence="1">Multi-pass membrane protein</topology>
    </subcellularLocation>
</comment>
<dbReference type="GO" id="GO:0005886">
    <property type="term" value="C:plasma membrane"/>
    <property type="evidence" value="ECO:0007669"/>
    <property type="project" value="TreeGrafter"/>
</dbReference>
<feature type="transmembrane region" description="Helical" evidence="6">
    <location>
        <begin position="130"/>
        <end position="148"/>
    </location>
</feature>
<feature type="transmembrane region" description="Helical" evidence="6">
    <location>
        <begin position="324"/>
        <end position="343"/>
    </location>
</feature>
<evidence type="ECO:0000256" key="2">
    <source>
        <dbReference type="ARBA" id="ARBA00022692"/>
    </source>
</evidence>
<evidence type="ECO:0000313" key="7">
    <source>
        <dbReference type="EMBL" id="KAK0622214.1"/>
    </source>
</evidence>
<evidence type="ECO:0000256" key="6">
    <source>
        <dbReference type="SAM" id="Phobius"/>
    </source>
</evidence>
<protein>
    <submittedName>
        <fullName evidence="7">Dityrosine transporter 1</fullName>
    </submittedName>
</protein>
<feature type="compositionally biased region" description="Basic and acidic residues" evidence="5">
    <location>
        <begin position="358"/>
        <end position="368"/>
    </location>
</feature>
<feature type="transmembrane region" description="Helical" evidence="6">
    <location>
        <begin position="301"/>
        <end position="318"/>
    </location>
</feature>
<evidence type="ECO:0000256" key="5">
    <source>
        <dbReference type="SAM" id="MobiDB-lite"/>
    </source>
</evidence>
<comment type="caution">
    <text evidence="7">The sequence shown here is derived from an EMBL/GenBank/DDBJ whole genome shotgun (WGS) entry which is preliminary data.</text>
</comment>
<keyword evidence="8" id="KW-1185">Reference proteome</keyword>
<feature type="region of interest" description="Disordered" evidence="5">
    <location>
        <begin position="1"/>
        <end position="50"/>
    </location>
</feature>
<keyword evidence="3 6" id="KW-1133">Transmembrane helix</keyword>
<feature type="transmembrane region" description="Helical" evidence="6">
    <location>
        <begin position="160"/>
        <end position="176"/>
    </location>
</feature>
<keyword evidence="4 6" id="KW-0472">Membrane</keyword>